<dbReference type="GO" id="GO:0005975">
    <property type="term" value="P:carbohydrate metabolic process"/>
    <property type="evidence" value="ECO:0007669"/>
    <property type="project" value="InterPro"/>
</dbReference>
<dbReference type="Proteomes" id="UP000509414">
    <property type="component" value="Chromosome"/>
</dbReference>
<dbReference type="Gene3D" id="3.20.20.370">
    <property type="entry name" value="Glycoside hydrolase/deacetylase"/>
    <property type="match status" value="1"/>
</dbReference>
<dbReference type="SUPFAM" id="SSF88713">
    <property type="entry name" value="Glycoside hydrolase/deacetylase"/>
    <property type="match status" value="1"/>
</dbReference>
<dbReference type="AlphaFoldDB" id="A0A7H9CHY7"/>
<evidence type="ECO:0000256" key="1">
    <source>
        <dbReference type="SAM" id="MobiDB-lite"/>
    </source>
</evidence>
<keyword evidence="2" id="KW-1133">Transmembrane helix</keyword>
<reference evidence="3 4" key="1">
    <citation type="submission" date="2020-02" db="EMBL/GenBank/DDBJ databases">
        <title>Complete genome sequence of the novel Campylobacter species Candidatus Campylobacter infans.</title>
        <authorList>
            <person name="Duim B."/>
            <person name="Zomer A."/>
            <person name="van der Graaf L."/>
            <person name="Wagenaar J."/>
        </authorList>
    </citation>
    <scope>NUCLEOTIDE SEQUENCE [LARGE SCALE GENOMIC DNA]</scope>
    <source>
        <strain evidence="3 4">19S00001</strain>
    </source>
</reference>
<dbReference type="CDD" id="cd10936">
    <property type="entry name" value="CE4_DAC2"/>
    <property type="match status" value="1"/>
</dbReference>
<dbReference type="RefSeq" id="WP_179975505.1">
    <property type="nucleotide sequence ID" value="NZ_CP049075.1"/>
</dbReference>
<sequence length="339" mass="38298">MKKSSKIATAKKKPVAKKTIKKQTKPARNFTKTSAVISFVIFVLMAVLWLGIVYYMLSNKTSSKQAPIIAKSNITKENIQKTNQSTQNLVRDTRLDEALEKLSQQAKTQTQNLQINTKIKAKSAKLAIIMDDISLKSQVDEIKSLKIKITPSIFPPFKSREHTNLLADEFKTYMVHLPLAAYNYKDTTGALSQNATPAQIKKKITEIKKQFKNLQYINNHTGSAFTQNYKATKILLKELKAQGIKFVDSKTTPNSAVPKASQELGLSYVYRDVFLDNEQNEKSILRQLQLAIKIAKKEGHAIAICHPYPATFKALKKAQDNILKDIEIVYLDEIYGLYN</sequence>
<evidence type="ECO:0000313" key="3">
    <source>
        <dbReference type="EMBL" id="QLI04868.1"/>
    </source>
</evidence>
<proteinExistence type="predicted"/>
<organism evidence="3 4">
    <name type="scientific">Candidatus Campylobacter infans</name>
    <dbReference type="NCBI Taxonomy" id="2561898"/>
    <lineage>
        <taxon>Bacteria</taxon>
        <taxon>Pseudomonadati</taxon>
        <taxon>Campylobacterota</taxon>
        <taxon>Epsilonproteobacteria</taxon>
        <taxon>Campylobacterales</taxon>
        <taxon>Campylobacteraceae</taxon>
        <taxon>Campylobacter</taxon>
    </lineage>
</organism>
<keyword evidence="2" id="KW-0812">Transmembrane</keyword>
<dbReference type="PANTHER" id="PTHR30105">
    <property type="entry name" value="UNCHARACTERIZED YIBQ-RELATED"/>
    <property type="match status" value="1"/>
</dbReference>
<dbReference type="EMBL" id="CP049075">
    <property type="protein sequence ID" value="QLI04868.1"/>
    <property type="molecule type" value="Genomic_DNA"/>
</dbReference>
<feature type="transmembrane region" description="Helical" evidence="2">
    <location>
        <begin position="35"/>
        <end position="57"/>
    </location>
</feature>
<protein>
    <submittedName>
        <fullName evidence="3">Divergent polysaccharide deacetylase</fullName>
    </submittedName>
</protein>
<keyword evidence="4" id="KW-1185">Reference proteome</keyword>
<evidence type="ECO:0000313" key="4">
    <source>
        <dbReference type="Proteomes" id="UP000509414"/>
    </source>
</evidence>
<keyword evidence="2" id="KW-0472">Membrane</keyword>
<dbReference type="InterPro" id="IPR011330">
    <property type="entry name" value="Glyco_hydro/deAcase_b/a-brl"/>
</dbReference>
<evidence type="ECO:0000256" key="2">
    <source>
        <dbReference type="SAM" id="Phobius"/>
    </source>
</evidence>
<dbReference type="InterPro" id="IPR006837">
    <property type="entry name" value="Divergent_DAC"/>
</dbReference>
<name>A0A7H9CHY7_9BACT</name>
<accession>A0A7H9CHY7</accession>
<feature type="region of interest" description="Disordered" evidence="1">
    <location>
        <begin position="1"/>
        <end position="24"/>
    </location>
</feature>
<dbReference type="KEGG" id="cinf:CINF_0324"/>
<dbReference type="PANTHER" id="PTHR30105:SF2">
    <property type="entry name" value="DIVERGENT POLYSACCHARIDE DEACETYLASE SUPERFAMILY"/>
    <property type="match status" value="1"/>
</dbReference>
<gene>
    <name evidence="3" type="ORF">CINF_0324</name>
</gene>
<dbReference type="Pfam" id="PF04748">
    <property type="entry name" value="Polysacc_deac_2"/>
    <property type="match status" value="1"/>
</dbReference>